<keyword evidence="6" id="KW-1185">Reference proteome</keyword>
<dbReference type="Pfam" id="PF01285">
    <property type="entry name" value="TEA"/>
    <property type="match status" value="1"/>
</dbReference>
<protein>
    <submittedName>
        <fullName evidence="5">TEA domain-containing protein</fullName>
    </submittedName>
</protein>
<comment type="caution">
    <text evidence="5">The sequence shown here is derived from an EMBL/GenBank/DDBJ whole genome shotgun (WGS) entry which is preliminary data.</text>
</comment>
<evidence type="ECO:0000256" key="1">
    <source>
        <dbReference type="ARBA" id="ARBA00008421"/>
    </source>
</evidence>
<evidence type="ECO:0000256" key="2">
    <source>
        <dbReference type="PROSITE-ProRule" id="PRU00505"/>
    </source>
</evidence>
<feature type="region of interest" description="Disordered" evidence="3">
    <location>
        <begin position="123"/>
        <end position="155"/>
    </location>
</feature>
<dbReference type="InterPro" id="IPR038096">
    <property type="entry name" value="TEA/ATTS_sf"/>
</dbReference>
<dbReference type="EMBL" id="JACAZI010000013">
    <property type="protein sequence ID" value="KAF7345469.1"/>
    <property type="molecule type" value="Genomic_DNA"/>
</dbReference>
<evidence type="ECO:0000259" key="4">
    <source>
        <dbReference type="PROSITE" id="PS51088"/>
    </source>
</evidence>
<comment type="similarity">
    <text evidence="1">Belongs to the TEC1 family.</text>
</comment>
<feature type="domain" description="TEA" evidence="4">
    <location>
        <begin position="35"/>
        <end position="110"/>
    </location>
</feature>
<dbReference type="Proteomes" id="UP000620124">
    <property type="component" value="Unassembled WGS sequence"/>
</dbReference>
<dbReference type="AlphaFoldDB" id="A0A8H6XS62"/>
<feature type="compositionally biased region" description="Low complexity" evidence="3">
    <location>
        <begin position="139"/>
        <end position="151"/>
    </location>
</feature>
<sequence length="455" mass="50770">MSSTIYYHRDHLPLASTSMAPASAIPGRKCWKKTKERTEAVWSPALETALIEALEKYRPTSCRRNTRPLLRFPRRNQFISDYIFSVTGTRRSAKQVGSRLQQLRDTCVDERILNLIYRRESGGDSAMESHSPAPLDDFSSTAPSPDASTSDISDIMSVGSRTPRTFVTIELIHPSGNIRHERISSSPGAPNHHCVSLEYPSNIEANDPILAFSTSRRISTRQHYSYFRVFIGGVLAHTEATELTFASTSFTPAEQHTYNTNLIPHFWVQLCRTEKLFQCAIEQDIMKTPTPFDILPTSPSPSDQTIRSVIYEFSVLRTTAPAFCPPSLPSDPLLPPEFPGVRYTSRPSSKTPFEEGIAFYAPDGSFIVPAQDCGLFSGTSFFQDMPANPASSTLPYVQSAPYSTSHDNTHYSEGLPYGSSSDSNQWPRVYDTYVATTNAWSNAPMYSELYNSDAF</sequence>
<evidence type="ECO:0000256" key="3">
    <source>
        <dbReference type="SAM" id="MobiDB-lite"/>
    </source>
</evidence>
<name>A0A8H6XS62_9AGAR</name>
<evidence type="ECO:0000313" key="5">
    <source>
        <dbReference type="EMBL" id="KAF7345469.1"/>
    </source>
</evidence>
<dbReference type="GO" id="GO:0003700">
    <property type="term" value="F:DNA-binding transcription factor activity"/>
    <property type="evidence" value="ECO:0007669"/>
    <property type="project" value="InterPro"/>
</dbReference>
<reference evidence="5" key="1">
    <citation type="submission" date="2020-05" db="EMBL/GenBank/DDBJ databases">
        <title>Mycena genomes resolve the evolution of fungal bioluminescence.</title>
        <authorList>
            <person name="Tsai I.J."/>
        </authorList>
    </citation>
    <scope>NUCLEOTIDE SEQUENCE</scope>
    <source>
        <strain evidence="5">CCC161011</strain>
    </source>
</reference>
<feature type="DNA-binding region" description="TEA" evidence="2">
    <location>
        <begin position="35"/>
        <end position="110"/>
    </location>
</feature>
<dbReference type="Gene3D" id="6.10.20.40">
    <property type="entry name" value="TEA/ATTS domain"/>
    <property type="match status" value="1"/>
</dbReference>
<dbReference type="OrthoDB" id="10006572at2759"/>
<dbReference type="SMART" id="SM00426">
    <property type="entry name" value="TEA"/>
    <property type="match status" value="1"/>
</dbReference>
<proteinExistence type="inferred from homology"/>
<dbReference type="InterPro" id="IPR000818">
    <property type="entry name" value="TEA/ATTS_dom"/>
</dbReference>
<gene>
    <name evidence="5" type="ORF">MVEN_01565000</name>
</gene>
<organism evidence="5 6">
    <name type="scientific">Mycena venus</name>
    <dbReference type="NCBI Taxonomy" id="2733690"/>
    <lineage>
        <taxon>Eukaryota</taxon>
        <taxon>Fungi</taxon>
        <taxon>Dikarya</taxon>
        <taxon>Basidiomycota</taxon>
        <taxon>Agaricomycotina</taxon>
        <taxon>Agaricomycetes</taxon>
        <taxon>Agaricomycetidae</taxon>
        <taxon>Agaricales</taxon>
        <taxon>Marasmiineae</taxon>
        <taxon>Mycenaceae</taxon>
        <taxon>Mycena</taxon>
    </lineage>
</organism>
<accession>A0A8H6XS62</accession>
<evidence type="ECO:0000313" key="6">
    <source>
        <dbReference type="Proteomes" id="UP000620124"/>
    </source>
</evidence>
<dbReference type="PROSITE" id="PS51088">
    <property type="entry name" value="TEA_2"/>
    <property type="match status" value="1"/>
</dbReference>